<keyword evidence="9" id="KW-1185">Reference proteome</keyword>
<comment type="caution">
    <text evidence="8">The sequence shown here is derived from an EMBL/GenBank/DDBJ whole genome shotgun (WGS) entry which is preliminary data.</text>
</comment>
<feature type="compositionally biased region" description="Low complexity" evidence="7">
    <location>
        <begin position="62"/>
        <end position="80"/>
    </location>
</feature>
<evidence type="ECO:0000256" key="2">
    <source>
        <dbReference type="ARBA" id="ARBA00005417"/>
    </source>
</evidence>
<organism evidence="8 9">
    <name type="scientific">Streptomyces ipomoeae 91-03</name>
    <dbReference type="NCBI Taxonomy" id="698759"/>
    <lineage>
        <taxon>Bacteria</taxon>
        <taxon>Bacillati</taxon>
        <taxon>Actinomycetota</taxon>
        <taxon>Actinomycetes</taxon>
        <taxon>Kitasatosporales</taxon>
        <taxon>Streptomycetaceae</taxon>
        <taxon>Streptomyces</taxon>
    </lineage>
</organism>
<dbReference type="GO" id="GO:0005524">
    <property type="term" value="F:ATP binding"/>
    <property type="evidence" value="ECO:0007669"/>
    <property type="project" value="UniProtKB-KW"/>
</dbReference>
<comment type="subcellular location">
    <subcellularLocation>
        <location evidence="1">Cell membrane</location>
        <topology evidence="1">Peripheral membrane protein</topology>
    </subcellularLocation>
</comment>
<dbReference type="SUPFAM" id="SSF52540">
    <property type="entry name" value="P-loop containing nucleoside triphosphate hydrolases"/>
    <property type="match status" value="1"/>
</dbReference>
<keyword evidence="4" id="KW-0547">Nucleotide-binding</keyword>
<dbReference type="AlphaFoldDB" id="L1L270"/>
<evidence type="ECO:0000256" key="3">
    <source>
        <dbReference type="ARBA" id="ARBA00022448"/>
    </source>
</evidence>
<evidence type="ECO:0000256" key="4">
    <source>
        <dbReference type="ARBA" id="ARBA00022741"/>
    </source>
</evidence>
<dbReference type="InterPro" id="IPR050763">
    <property type="entry name" value="ABC_transporter_ATP-binding"/>
</dbReference>
<sequence>MAGAHVVHEAARVRRRIGVVFQEQTLDHDLTTMESMRFQAELYGLPGPRVLFLDEPTTGLDPRPAAGSPASAEGPVLRTG</sequence>
<keyword evidence="5" id="KW-0067">ATP-binding</keyword>
<comment type="similarity">
    <text evidence="2">Belongs to the ABC transporter superfamily.</text>
</comment>
<proteinExistence type="inferred from homology"/>
<protein>
    <recommendedName>
        <fullName evidence="10">ABC transporter domain-containing protein</fullName>
    </recommendedName>
</protein>
<reference evidence="8 9" key="1">
    <citation type="submission" date="2012-11" db="EMBL/GenBank/DDBJ databases">
        <authorList>
            <person name="Huguet-Tapia J.C."/>
            <person name="Durkin A.S."/>
            <person name="Pettis G.S."/>
            <person name="Badger J.H."/>
        </authorList>
    </citation>
    <scope>NUCLEOTIDE SEQUENCE [LARGE SCALE GENOMIC DNA]</scope>
    <source>
        <strain evidence="8 9">91-03</strain>
    </source>
</reference>
<accession>L1L270</accession>
<evidence type="ECO:0000256" key="6">
    <source>
        <dbReference type="ARBA" id="ARBA00023251"/>
    </source>
</evidence>
<name>L1L270_9ACTN</name>
<evidence type="ECO:0008006" key="10">
    <source>
        <dbReference type="Google" id="ProtNLM"/>
    </source>
</evidence>
<dbReference type="GO" id="GO:0046677">
    <property type="term" value="P:response to antibiotic"/>
    <property type="evidence" value="ECO:0007669"/>
    <property type="project" value="UniProtKB-KW"/>
</dbReference>
<dbReference type="InterPro" id="IPR027417">
    <property type="entry name" value="P-loop_NTPase"/>
</dbReference>
<evidence type="ECO:0000313" key="9">
    <source>
        <dbReference type="Proteomes" id="UP000010411"/>
    </source>
</evidence>
<dbReference type="PANTHER" id="PTHR42711:SF5">
    <property type="entry name" value="ABC TRANSPORTER ATP-BINDING PROTEIN NATA"/>
    <property type="match status" value="1"/>
</dbReference>
<dbReference type="GO" id="GO:0005886">
    <property type="term" value="C:plasma membrane"/>
    <property type="evidence" value="ECO:0007669"/>
    <property type="project" value="UniProtKB-SubCell"/>
</dbReference>
<keyword evidence="3" id="KW-0813">Transport</keyword>
<dbReference type="RefSeq" id="WP_009308641.1">
    <property type="nucleotide sequence ID" value="NZ_AEJC01000180.1"/>
</dbReference>
<feature type="region of interest" description="Disordered" evidence="7">
    <location>
        <begin position="55"/>
        <end position="80"/>
    </location>
</feature>
<gene>
    <name evidence="8" type="ORF">STRIP9103_05790</name>
</gene>
<keyword evidence="6" id="KW-0046">Antibiotic resistance</keyword>
<dbReference type="Proteomes" id="UP000010411">
    <property type="component" value="Unassembled WGS sequence"/>
</dbReference>
<dbReference type="PATRIC" id="fig|698759.3.peg.2422"/>
<evidence type="ECO:0000256" key="7">
    <source>
        <dbReference type="SAM" id="MobiDB-lite"/>
    </source>
</evidence>
<dbReference type="PANTHER" id="PTHR42711">
    <property type="entry name" value="ABC TRANSPORTER ATP-BINDING PROTEIN"/>
    <property type="match status" value="1"/>
</dbReference>
<evidence type="ECO:0000256" key="1">
    <source>
        <dbReference type="ARBA" id="ARBA00004202"/>
    </source>
</evidence>
<evidence type="ECO:0000256" key="5">
    <source>
        <dbReference type="ARBA" id="ARBA00022840"/>
    </source>
</evidence>
<evidence type="ECO:0000313" key="8">
    <source>
        <dbReference type="EMBL" id="EKX67002.1"/>
    </source>
</evidence>
<dbReference type="EMBL" id="AEJC01000180">
    <property type="protein sequence ID" value="EKX67002.1"/>
    <property type="molecule type" value="Genomic_DNA"/>
</dbReference>